<organism evidence="2 3">
    <name type="scientific">Chryseobacterium bernardetii</name>
    <dbReference type="NCBI Taxonomy" id="1241978"/>
    <lineage>
        <taxon>Bacteria</taxon>
        <taxon>Pseudomonadati</taxon>
        <taxon>Bacteroidota</taxon>
        <taxon>Flavobacteriia</taxon>
        <taxon>Flavobacteriales</taxon>
        <taxon>Weeksellaceae</taxon>
        <taxon>Chryseobacterium group</taxon>
        <taxon>Chryseobacterium</taxon>
    </lineage>
</organism>
<name>A0A3G6T7T1_9FLAO</name>
<evidence type="ECO:0000313" key="3">
    <source>
        <dbReference type="Proteomes" id="UP000271193"/>
    </source>
</evidence>
<evidence type="ECO:0000256" key="1">
    <source>
        <dbReference type="SAM" id="SignalP"/>
    </source>
</evidence>
<dbReference type="EMBL" id="CP033932">
    <property type="protein sequence ID" value="AZB25352.1"/>
    <property type="molecule type" value="Genomic_DNA"/>
</dbReference>
<feature type="signal peptide" evidence="1">
    <location>
        <begin position="1"/>
        <end position="18"/>
    </location>
</feature>
<dbReference type="KEGG" id="cben:EG339_12570"/>
<feature type="chain" id="PRO_5017938322" evidence="1">
    <location>
        <begin position="19"/>
        <end position="170"/>
    </location>
</feature>
<dbReference type="RefSeq" id="WP_123870321.1">
    <property type="nucleotide sequence ID" value="NZ_CP033932.1"/>
</dbReference>
<dbReference type="GeneID" id="99065637"/>
<accession>A0A3G6T7T1</accession>
<dbReference type="AlphaFoldDB" id="A0A3G6T7T1"/>
<evidence type="ECO:0000313" key="2">
    <source>
        <dbReference type="EMBL" id="AZB25352.1"/>
    </source>
</evidence>
<sequence>MKAIILFLLIILSSPIKAQIGFEKTIIDGSGLIDFPIGTTKGIILPQVADNTSMTDVSEGTFIFDGTTSRVKYYNGITWIELTGQTGTSRTLLPGAENNQSKGIIIGASDSDAKGVLILESQDKALILPKVIDPATNVKSPSPGMMCYDPVLKLVCFYNGTSWAFWGNID</sequence>
<keyword evidence="1" id="KW-0732">Signal</keyword>
<protein>
    <submittedName>
        <fullName evidence="2">Uncharacterized protein</fullName>
    </submittedName>
</protein>
<keyword evidence="3" id="KW-1185">Reference proteome</keyword>
<dbReference type="Proteomes" id="UP000271193">
    <property type="component" value="Chromosome"/>
</dbReference>
<proteinExistence type="predicted"/>
<gene>
    <name evidence="2" type="ORF">EG339_12570</name>
</gene>
<reference evidence="3" key="1">
    <citation type="submission" date="2018-11" db="EMBL/GenBank/DDBJ databases">
        <title>Proposal to divide the Flavobacteriaceae and reorganize its genera based on Amino Acid Identity values calculated from whole genome sequences.</title>
        <authorList>
            <person name="Nicholson A.C."/>
            <person name="Gulvik C.A."/>
            <person name="Whitney A.M."/>
            <person name="Humrighouse B.W."/>
            <person name="Bell M."/>
            <person name="Holmes B."/>
            <person name="Steigerwalt A.G."/>
            <person name="Villarma A."/>
            <person name="Sheth M."/>
            <person name="Batra D."/>
            <person name="Pryor J."/>
            <person name="Bernardet J.-F."/>
            <person name="Hugo C."/>
            <person name="Kampfer P."/>
            <person name="Newman J."/>
            <person name="McQuiston J.R."/>
        </authorList>
    </citation>
    <scope>NUCLEOTIDE SEQUENCE [LARGE SCALE GENOMIC DNA]</scope>
    <source>
        <strain evidence="3">G0229</strain>
    </source>
</reference>